<evidence type="ECO:0000256" key="10">
    <source>
        <dbReference type="RuleBase" id="RU365070"/>
    </source>
</evidence>
<feature type="region of interest" description="Disordered" evidence="11">
    <location>
        <begin position="13"/>
        <end position="36"/>
    </location>
</feature>
<accession>A0AAV9UG43</accession>
<evidence type="ECO:0000256" key="3">
    <source>
        <dbReference type="ARBA" id="ARBA00009223"/>
    </source>
</evidence>
<dbReference type="GO" id="GO:0034511">
    <property type="term" value="F:U3 snoRNA binding"/>
    <property type="evidence" value="ECO:0007669"/>
    <property type="project" value="InterPro"/>
</dbReference>
<gene>
    <name evidence="14" type="primary">UTP25</name>
    <name evidence="14" type="ORF">TWF696_009892</name>
</gene>
<comment type="similarity">
    <text evidence="3 10">Belongs to the UTP25 family.</text>
</comment>
<evidence type="ECO:0000259" key="13">
    <source>
        <dbReference type="Pfam" id="PF22916"/>
    </source>
</evidence>
<keyword evidence="7 10" id="KW-0698">rRNA processing</keyword>
<keyword evidence="8 10" id="KW-0539">Nucleus</keyword>
<evidence type="ECO:0000256" key="5">
    <source>
        <dbReference type="ARBA" id="ARBA00015422"/>
    </source>
</evidence>
<name>A0AAV9UG43_9PEZI</name>
<evidence type="ECO:0000313" key="14">
    <source>
        <dbReference type="EMBL" id="KAK6339108.1"/>
    </source>
</evidence>
<dbReference type="Gene3D" id="3.40.50.300">
    <property type="entry name" value="P-loop containing nucleotide triphosphate hydrolases"/>
    <property type="match status" value="1"/>
</dbReference>
<comment type="subunit">
    <text evidence="4 10">Component of the ribosomal small subunit (SSU) processome composed of at least 40 protein subunits and snoRNA U3.</text>
</comment>
<dbReference type="InterPro" id="IPR027417">
    <property type="entry name" value="P-loop_NTPase"/>
</dbReference>
<protein>
    <recommendedName>
        <fullName evidence="5 10">U3 small nucleolar RNA-associated protein 25</fullName>
        <shortName evidence="10">U3 snoRNA-associated protein 25</shortName>
    </recommendedName>
</protein>
<sequence>MTFPALLDSLETHKPALLNKHPSEPSPGRDLSRKRRKLHDVVVNTNDATRGLYTDLETPESINPKPARINEAAGVSTGSDADSPSPYQRHFDIDSCPVEPSAAATTLVHSVLGRITVSDLCSLPILQAGPTSRPSTDAAVVEPTLPSRTSLSGKLDSTSPEINTVLAHHLANYADVIYANTSQTAREDLRRSICSHAVRHLMITRRLILRNNEKIAKLSKNKEKTSEQTSGTEEEDPEKDQGFARPKVLFILPTRNSCYEVVDVIVRLAARESQENRTRFDKEFGPNGLDKPFPNSKPEDFKSFFRGNSDDMFRIGIKLTRKTVKLFSKFYSSDIIIASPLGLKAAMGGTDKSVNDIDFLSSIEIVYVESADALLMQNWDHVESIFANLNRIPTDQRGCDIFRIRQWYLDGQASSFRHTVISTAFLFPEVNSLVSKYCRNHSGFIKFHDICPGQLSPHIPQVFTRIPSSSPPGDPDVRFDHFTTVTLPHWRDSGMLTKGGILIFLSSYLDFVHLRNYFVKAGESVGEVSEYSSTSAVARARAHFKSGRHKILLYTERAHHFRRYKVQGVLHIFMYSIPANPTFYGELIGFLRDNIASGNTTLEDAKAHAIFTQWDALKAERVVGTTGYDEMKRSDEGKCVDFEFP</sequence>
<evidence type="ECO:0000256" key="6">
    <source>
        <dbReference type="ARBA" id="ARBA00022517"/>
    </source>
</evidence>
<dbReference type="GO" id="GO:0032040">
    <property type="term" value="C:small-subunit processome"/>
    <property type="evidence" value="ECO:0007669"/>
    <property type="project" value="TreeGrafter"/>
</dbReference>
<comment type="caution">
    <text evidence="14">The sequence shown here is derived from an EMBL/GenBank/DDBJ whole genome shotgun (WGS) entry which is preliminary data.</text>
</comment>
<dbReference type="GO" id="GO:0000462">
    <property type="term" value="P:maturation of SSU-rRNA from tricistronic rRNA transcript (SSU-rRNA, 5.8S rRNA, LSU-rRNA)"/>
    <property type="evidence" value="ECO:0007669"/>
    <property type="project" value="TreeGrafter"/>
</dbReference>
<feature type="region of interest" description="Disordered" evidence="11">
    <location>
        <begin position="131"/>
        <end position="157"/>
    </location>
</feature>
<dbReference type="PANTHER" id="PTHR12933">
    <property type="entry name" value="ORF PROTEIN-RELATED"/>
    <property type="match status" value="1"/>
</dbReference>
<feature type="domain" description="UTP25 C-terminal" evidence="12">
    <location>
        <begin position="454"/>
        <end position="635"/>
    </location>
</feature>
<evidence type="ECO:0000256" key="1">
    <source>
        <dbReference type="ARBA" id="ARBA00002883"/>
    </source>
</evidence>
<dbReference type="Pfam" id="PF06862">
    <property type="entry name" value="Utp25_C"/>
    <property type="match status" value="1"/>
</dbReference>
<keyword evidence="9 10" id="KW-0687">Ribonucleoprotein</keyword>
<dbReference type="AlphaFoldDB" id="A0AAV9UG43"/>
<proteinExistence type="inferred from homology"/>
<evidence type="ECO:0000256" key="7">
    <source>
        <dbReference type="ARBA" id="ARBA00022552"/>
    </source>
</evidence>
<evidence type="ECO:0000256" key="2">
    <source>
        <dbReference type="ARBA" id="ARBA00004604"/>
    </source>
</evidence>
<evidence type="ECO:0000259" key="12">
    <source>
        <dbReference type="Pfam" id="PF06862"/>
    </source>
</evidence>
<feature type="domain" description="UTP25 NTP hydrolase-like" evidence="13">
    <location>
        <begin position="173"/>
        <end position="444"/>
    </location>
</feature>
<dbReference type="GO" id="GO:0019843">
    <property type="term" value="F:rRNA binding"/>
    <property type="evidence" value="ECO:0007669"/>
    <property type="project" value="TreeGrafter"/>
</dbReference>
<keyword evidence="6 10" id="KW-0690">Ribosome biogenesis</keyword>
<comment type="subcellular location">
    <subcellularLocation>
        <location evidence="2 10">Nucleus</location>
        <location evidence="2 10">Nucleolus</location>
    </subcellularLocation>
</comment>
<dbReference type="InterPro" id="IPR053939">
    <property type="entry name" value="UTP25_C"/>
</dbReference>
<dbReference type="Pfam" id="PF22916">
    <property type="entry name" value="UTP25_NTPase-like"/>
    <property type="match status" value="1"/>
</dbReference>
<evidence type="ECO:0000256" key="8">
    <source>
        <dbReference type="ARBA" id="ARBA00023242"/>
    </source>
</evidence>
<feature type="compositionally biased region" description="Polar residues" evidence="11">
    <location>
        <begin position="146"/>
        <end position="157"/>
    </location>
</feature>
<dbReference type="PANTHER" id="PTHR12933:SF0">
    <property type="entry name" value="U3 SMALL NUCLEOLAR RNA-ASSOCIATED PROTEIN 25 HOMOLOG"/>
    <property type="match status" value="1"/>
</dbReference>
<evidence type="ECO:0000313" key="15">
    <source>
        <dbReference type="Proteomes" id="UP001375240"/>
    </source>
</evidence>
<evidence type="ECO:0000256" key="9">
    <source>
        <dbReference type="ARBA" id="ARBA00023274"/>
    </source>
</evidence>
<evidence type="ECO:0000256" key="4">
    <source>
        <dbReference type="ARBA" id="ARBA00011192"/>
    </source>
</evidence>
<feature type="region of interest" description="Disordered" evidence="11">
    <location>
        <begin position="219"/>
        <end position="240"/>
    </location>
</feature>
<dbReference type="InterPro" id="IPR010678">
    <property type="entry name" value="UTP25"/>
</dbReference>
<organism evidence="14 15">
    <name type="scientific">Orbilia brochopaga</name>
    <dbReference type="NCBI Taxonomy" id="3140254"/>
    <lineage>
        <taxon>Eukaryota</taxon>
        <taxon>Fungi</taxon>
        <taxon>Dikarya</taxon>
        <taxon>Ascomycota</taxon>
        <taxon>Pezizomycotina</taxon>
        <taxon>Orbiliomycetes</taxon>
        <taxon>Orbiliales</taxon>
        <taxon>Orbiliaceae</taxon>
        <taxon>Orbilia</taxon>
    </lineage>
</organism>
<dbReference type="EMBL" id="JAVHNQ010000009">
    <property type="protein sequence ID" value="KAK6339108.1"/>
    <property type="molecule type" value="Genomic_DNA"/>
</dbReference>
<dbReference type="InterPro" id="IPR053940">
    <property type="entry name" value="UTP25_NTPase-like"/>
</dbReference>
<keyword evidence="15" id="KW-1185">Reference proteome</keyword>
<evidence type="ECO:0000256" key="11">
    <source>
        <dbReference type="SAM" id="MobiDB-lite"/>
    </source>
</evidence>
<dbReference type="Proteomes" id="UP001375240">
    <property type="component" value="Unassembled WGS sequence"/>
</dbReference>
<reference evidence="14 15" key="1">
    <citation type="submission" date="2019-10" db="EMBL/GenBank/DDBJ databases">
        <authorList>
            <person name="Palmer J.M."/>
        </authorList>
    </citation>
    <scope>NUCLEOTIDE SEQUENCE [LARGE SCALE GENOMIC DNA]</scope>
    <source>
        <strain evidence="14 15">TWF696</strain>
    </source>
</reference>
<comment type="function">
    <text evidence="1 10">DEAD-box RNA helicase-like protein required for pre-18S rRNA processing, specifically at sites A0, A1, and A2.</text>
</comment>